<protein>
    <submittedName>
        <fullName evidence="2">Uncharacterized protein</fullName>
    </submittedName>
</protein>
<feature type="transmembrane region" description="Helical" evidence="1">
    <location>
        <begin position="20"/>
        <end position="42"/>
    </location>
</feature>
<name>A0A8T0X8A7_PANVG</name>
<dbReference type="EMBL" id="CM029038">
    <property type="protein sequence ID" value="KAG2651769.1"/>
    <property type="molecule type" value="Genomic_DNA"/>
</dbReference>
<organism evidence="2 3">
    <name type="scientific">Panicum virgatum</name>
    <name type="common">Blackwell switchgrass</name>
    <dbReference type="NCBI Taxonomy" id="38727"/>
    <lineage>
        <taxon>Eukaryota</taxon>
        <taxon>Viridiplantae</taxon>
        <taxon>Streptophyta</taxon>
        <taxon>Embryophyta</taxon>
        <taxon>Tracheophyta</taxon>
        <taxon>Spermatophyta</taxon>
        <taxon>Magnoliopsida</taxon>
        <taxon>Liliopsida</taxon>
        <taxon>Poales</taxon>
        <taxon>Poaceae</taxon>
        <taxon>PACMAD clade</taxon>
        <taxon>Panicoideae</taxon>
        <taxon>Panicodae</taxon>
        <taxon>Paniceae</taxon>
        <taxon>Panicinae</taxon>
        <taxon>Panicum</taxon>
        <taxon>Panicum sect. Hiantes</taxon>
    </lineage>
</organism>
<dbReference type="Proteomes" id="UP000823388">
    <property type="component" value="Chromosome 1N"/>
</dbReference>
<feature type="transmembrane region" description="Helical" evidence="1">
    <location>
        <begin position="71"/>
        <end position="93"/>
    </location>
</feature>
<evidence type="ECO:0000256" key="1">
    <source>
        <dbReference type="SAM" id="Phobius"/>
    </source>
</evidence>
<keyword evidence="3" id="KW-1185">Reference proteome</keyword>
<dbReference type="AlphaFoldDB" id="A0A8T0X8A7"/>
<keyword evidence="1" id="KW-1133">Transmembrane helix</keyword>
<reference evidence="2" key="1">
    <citation type="submission" date="2020-05" db="EMBL/GenBank/DDBJ databases">
        <title>WGS assembly of Panicum virgatum.</title>
        <authorList>
            <person name="Lovell J.T."/>
            <person name="Jenkins J."/>
            <person name="Shu S."/>
            <person name="Juenger T.E."/>
            <person name="Schmutz J."/>
        </authorList>
    </citation>
    <scope>NUCLEOTIDE SEQUENCE</scope>
    <source>
        <strain evidence="2">AP13</strain>
    </source>
</reference>
<keyword evidence="1" id="KW-0812">Transmembrane</keyword>
<evidence type="ECO:0000313" key="3">
    <source>
        <dbReference type="Proteomes" id="UP000823388"/>
    </source>
</evidence>
<proteinExistence type="predicted"/>
<evidence type="ECO:0000313" key="2">
    <source>
        <dbReference type="EMBL" id="KAG2651769.1"/>
    </source>
</evidence>
<comment type="caution">
    <text evidence="2">The sequence shown here is derived from an EMBL/GenBank/DDBJ whole genome shotgun (WGS) entry which is preliminary data.</text>
</comment>
<sequence length="183" mass="19775">MVELGLLQAAVAVQLLRWRINLLLVALLAACWSGGSCLSCFFSGGREDVCCFHGVGGASVPLGYGDGRLSFYLLVFCERVGAWGIPIGGWLVWVSLVSRQRQALLPVVGPQAGDCGFLLPLLFSPGDGRWSFNRNDALGGVPGVGSCGFTNIWSPLLSWKVDLDRGSNDQDEQEPRMDEEDVR</sequence>
<keyword evidence="1" id="KW-0472">Membrane</keyword>
<accession>A0A8T0X8A7</accession>
<gene>
    <name evidence="2" type="ORF">PVAP13_1NG313800</name>
</gene>